<dbReference type="GO" id="GO:0005524">
    <property type="term" value="F:ATP binding"/>
    <property type="evidence" value="ECO:0007669"/>
    <property type="project" value="UniProtKB-KW"/>
</dbReference>
<evidence type="ECO:0000256" key="1">
    <source>
        <dbReference type="ARBA" id="ARBA00006479"/>
    </source>
</evidence>
<dbReference type="InterPro" id="IPR004654">
    <property type="entry name" value="ROK_glcA"/>
</dbReference>
<keyword evidence="5 8" id="KW-0418">Kinase</keyword>
<keyword evidence="9" id="KW-1185">Reference proteome</keyword>
<dbReference type="SUPFAM" id="SSF53067">
    <property type="entry name" value="Actin-like ATPase domain"/>
    <property type="match status" value="1"/>
</dbReference>
<evidence type="ECO:0000256" key="4">
    <source>
        <dbReference type="ARBA" id="ARBA00022741"/>
    </source>
</evidence>
<dbReference type="STRING" id="520762.AN619_26330"/>
<dbReference type="PANTHER" id="PTHR18964">
    <property type="entry name" value="ROK (REPRESSOR, ORF, KINASE) FAMILY"/>
    <property type="match status" value="1"/>
</dbReference>
<dbReference type="PANTHER" id="PTHR18964:SF149">
    <property type="entry name" value="BIFUNCTIONAL UDP-N-ACETYLGLUCOSAMINE 2-EPIMERASE_N-ACETYLMANNOSAMINE KINASE"/>
    <property type="match status" value="1"/>
</dbReference>
<evidence type="ECO:0000256" key="7">
    <source>
        <dbReference type="ARBA" id="ARBA00032386"/>
    </source>
</evidence>
<proteinExistence type="inferred from homology"/>
<dbReference type="RefSeq" id="WP_068557653.1">
    <property type="nucleotide sequence ID" value="NZ_LOEE01000064.1"/>
</dbReference>
<dbReference type="GO" id="GO:0004340">
    <property type="term" value="F:glucokinase activity"/>
    <property type="evidence" value="ECO:0007669"/>
    <property type="project" value="InterPro"/>
</dbReference>
<evidence type="ECO:0000256" key="5">
    <source>
        <dbReference type="ARBA" id="ARBA00022777"/>
    </source>
</evidence>
<comment type="caution">
    <text evidence="8">The sequence shown here is derived from an EMBL/GenBank/DDBJ whole genome shotgun (WGS) entry which is preliminary data.</text>
</comment>
<dbReference type="GO" id="GO:0006096">
    <property type="term" value="P:glycolytic process"/>
    <property type="evidence" value="ECO:0007669"/>
    <property type="project" value="InterPro"/>
</dbReference>
<gene>
    <name evidence="8" type="primary">glcK</name>
    <name evidence="8" type="ORF">AN619_26330</name>
</gene>
<dbReference type="Proteomes" id="UP000070456">
    <property type="component" value="Unassembled WGS sequence"/>
</dbReference>
<evidence type="ECO:0000256" key="6">
    <source>
        <dbReference type="ARBA" id="ARBA00022840"/>
    </source>
</evidence>
<dbReference type="NCBIfam" id="TIGR00744">
    <property type="entry name" value="ROK_glcA_fam"/>
    <property type="match status" value="1"/>
</dbReference>
<accession>A0A140L0P3</accession>
<evidence type="ECO:0000256" key="2">
    <source>
        <dbReference type="ARBA" id="ARBA00014701"/>
    </source>
</evidence>
<organism evidence="8 9">
    <name type="scientific">Thermotalea metallivorans</name>
    <dbReference type="NCBI Taxonomy" id="520762"/>
    <lineage>
        <taxon>Bacteria</taxon>
        <taxon>Bacillati</taxon>
        <taxon>Bacillota</taxon>
        <taxon>Clostridia</taxon>
        <taxon>Peptostreptococcales</taxon>
        <taxon>Thermotaleaceae</taxon>
        <taxon>Thermotalea</taxon>
    </lineage>
</organism>
<dbReference type="Pfam" id="PF00480">
    <property type="entry name" value="ROK"/>
    <property type="match status" value="1"/>
</dbReference>
<comment type="similarity">
    <text evidence="1">Belongs to the ROK (NagC/XylR) family.</text>
</comment>
<protein>
    <recommendedName>
        <fullName evidence="2">Glucokinase</fullName>
    </recommendedName>
    <alternativeName>
        <fullName evidence="7">Glucose kinase</fullName>
    </alternativeName>
</protein>
<dbReference type="EMBL" id="LOEE01000064">
    <property type="protein sequence ID" value="KXG74118.1"/>
    <property type="molecule type" value="Genomic_DNA"/>
</dbReference>
<evidence type="ECO:0000256" key="3">
    <source>
        <dbReference type="ARBA" id="ARBA00022679"/>
    </source>
</evidence>
<keyword evidence="6" id="KW-0067">ATP-binding</keyword>
<reference evidence="8 9" key="1">
    <citation type="submission" date="2015-12" db="EMBL/GenBank/DDBJ databases">
        <title>Draft genome sequence of the thermoanaerobe Thermotalea metallivorans, an isolate from the runoff channel of the Great Artesian Basin, Australia.</title>
        <authorList>
            <person name="Patel B.K."/>
        </authorList>
    </citation>
    <scope>NUCLEOTIDE SEQUENCE [LARGE SCALE GENOMIC DNA]</scope>
    <source>
        <strain evidence="8 9">B2-1</strain>
    </source>
</reference>
<sequence length="316" mass="33551">MFIGVDLGGTTIKVGVVNGEGRILYQNARPTYAGRDYPLIIQDMIEQIEDAMDWAGVGLEAVKSIGIGVPGLAEVQTGNVIYCTNLSWFNIPLGREISQHFGKPVFVENDATVAALAEYVAGSTKGLKNSVFITLGTGVGGGVIINHKIYSGSHGAGSEIGHMIVGENFYNCNCGANGCLETFASATGLIKYVRKRLAERDVATNILRMANGRLEDIDAKIIFDGAKGGDALAQEAVHRMVKYLAIGIINIFNILDPERIAIGGGVSKVGDYLIDLLNQEVSKMTFCKEVTYGDIVLAELGNDAGIIGAAFLGENS</sequence>
<dbReference type="InterPro" id="IPR000600">
    <property type="entry name" value="ROK"/>
</dbReference>
<dbReference type="OrthoDB" id="9810372at2"/>
<name>A0A140L0P3_9FIRM</name>
<evidence type="ECO:0000313" key="9">
    <source>
        <dbReference type="Proteomes" id="UP000070456"/>
    </source>
</evidence>
<dbReference type="PATRIC" id="fig|520762.4.peg.2906"/>
<keyword evidence="4" id="KW-0547">Nucleotide-binding</keyword>
<dbReference type="InterPro" id="IPR043129">
    <property type="entry name" value="ATPase_NBD"/>
</dbReference>
<dbReference type="GO" id="GO:0005737">
    <property type="term" value="C:cytoplasm"/>
    <property type="evidence" value="ECO:0007669"/>
    <property type="project" value="InterPro"/>
</dbReference>
<dbReference type="Gene3D" id="3.30.420.40">
    <property type="match status" value="2"/>
</dbReference>
<keyword evidence="3 8" id="KW-0808">Transferase</keyword>
<dbReference type="AlphaFoldDB" id="A0A140L0P3"/>
<evidence type="ECO:0000313" key="8">
    <source>
        <dbReference type="EMBL" id="KXG74118.1"/>
    </source>
</evidence>